<evidence type="ECO:0000313" key="2">
    <source>
        <dbReference type="Proteomes" id="UP000260351"/>
    </source>
</evidence>
<dbReference type="EMBL" id="QUZK01000014">
    <property type="protein sequence ID" value="RFF31918.1"/>
    <property type="molecule type" value="Genomic_DNA"/>
</dbReference>
<dbReference type="OrthoDB" id="9807923at2"/>
<gene>
    <name evidence="1" type="ORF">DZC52_02690</name>
</gene>
<reference evidence="1 2" key="1">
    <citation type="submission" date="2018-08" db="EMBL/GenBank/DDBJ databases">
        <title>Wenzhouxiangella salilacus sp. nov., a novel bacterium isolated from a saline lake in Xinjiang Province, China.</title>
        <authorList>
            <person name="Han S."/>
        </authorList>
    </citation>
    <scope>NUCLEOTIDE SEQUENCE [LARGE SCALE GENOMIC DNA]</scope>
    <source>
        <strain evidence="1 2">XDB06</strain>
    </source>
</reference>
<accession>A0A3E1KBC6</accession>
<dbReference type="InterPro" id="IPR023393">
    <property type="entry name" value="START-like_dom_sf"/>
</dbReference>
<organism evidence="1 2">
    <name type="scientific">Wenzhouxiangella sediminis</name>
    <dbReference type="NCBI Taxonomy" id="1792836"/>
    <lineage>
        <taxon>Bacteria</taxon>
        <taxon>Pseudomonadati</taxon>
        <taxon>Pseudomonadota</taxon>
        <taxon>Gammaproteobacteria</taxon>
        <taxon>Chromatiales</taxon>
        <taxon>Wenzhouxiangellaceae</taxon>
        <taxon>Wenzhouxiangella</taxon>
    </lineage>
</organism>
<dbReference type="AlphaFoldDB" id="A0A3E1KBC6"/>
<protein>
    <recommendedName>
        <fullName evidence="3">Polyketide cyclase</fullName>
    </recommendedName>
</protein>
<comment type="caution">
    <text evidence="1">The sequence shown here is derived from an EMBL/GenBank/DDBJ whole genome shotgun (WGS) entry which is preliminary data.</text>
</comment>
<dbReference type="Proteomes" id="UP000260351">
    <property type="component" value="Unassembled WGS sequence"/>
</dbReference>
<evidence type="ECO:0008006" key="3">
    <source>
        <dbReference type="Google" id="ProtNLM"/>
    </source>
</evidence>
<keyword evidence="2" id="KW-1185">Reference proteome</keyword>
<dbReference type="Pfam" id="PF10604">
    <property type="entry name" value="Polyketide_cyc2"/>
    <property type="match status" value="1"/>
</dbReference>
<dbReference type="InterPro" id="IPR019587">
    <property type="entry name" value="Polyketide_cyclase/dehydratase"/>
</dbReference>
<dbReference type="SUPFAM" id="SSF55961">
    <property type="entry name" value="Bet v1-like"/>
    <property type="match status" value="1"/>
</dbReference>
<name>A0A3E1KBC6_9GAMM</name>
<sequence length="189" mass="21605">MIRKLFGILLALVVALIVIGFLLPTSVEVERSRVVEHRQDVVYEVLADLRHFTHWAPWLARRQDMEWRLEGPVQGVGATLVWHETPESEASRLWIVSAEAPRRIDMTLELGGTEADSWFEIVEGEGGREVRWGMRMEFGALDLVGRYVGLLLPGLVGRDYRDGLERLDEYLARSPGRVPELPERFDSAR</sequence>
<dbReference type="Gene3D" id="3.30.530.20">
    <property type="match status" value="1"/>
</dbReference>
<dbReference type="RefSeq" id="WP_116649576.1">
    <property type="nucleotide sequence ID" value="NZ_QUZK01000014.1"/>
</dbReference>
<proteinExistence type="predicted"/>
<evidence type="ECO:0000313" key="1">
    <source>
        <dbReference type="EMBL" id="RFF31918.1"/>
    </source>
</evidence>